<reference evidence="1" key="1">
    <citation type="submission" date="2020-08" db="EMBL/GenBank/DDBJ databases">
        <title>Chromosome-level assembly of Southern catfish (Silurus meridionalis) provides insights into visual adaptation to the nocturnal and benthic lifestyles.</title>
        <authorList>
            <person name="Zhang Y."/>
            <person name="Wang D."/>
            <person name="Peng Z."/>
        </authorList>
    </citation>
    <scope>NUCLEOTIDE SEQUENCE</scope>
    <source>
        <strain evidence="1">SWU-2019-XX</strain>
        <tissue evidence="1">Muscle</tissue>
    </source>
</reference>
<sequence>MEVSTIMENGDCTGQESTEPISLHDFSEKLLEQMVHFHVMKLTGGFFLWVGTSPVLSNLAVSMNSRFDSMPLSSLVLGDSSDTTPTSIAQRLTKKTKKQVFVSYNLPVTDSNLTILVENRIKKEMELHPDKF</sequence>
<keyword evidence="2" id="KW-1185">Reference proteome</keyword>
<comment type="caution">
    <text evidence="1">The sequence shown here is derived from an EMBL/GenBank/DDBJ whole genome shotgun (WGS) entry which is preliminary data.</text>
</comment>
<dbReference type="EMBL" id="JABFDY010000018">
    <property type="protein sequence ID" value="KAF7694398.1"/>
    <property type="molecule type" value="Genomic_DNA"/>
</dbReference>
<dbReference type="AlphaFoldDB" id="A0A8T0ATM1"/>
<evidence type="ECO:0008006" key="3">
    <source>
        <dbReference type="Google" id="ProtNLM"/>
    </source>
</evidence>
<dbReference type="Proteomes" id="UP000606274">
    <property type="component" value="Unassembled WGS sequence"/>
</dbReference>
<organism evidence="1 2">
    <name type="scientific">Silurus meridionalis</name>
    <name type="common">Southern catfish</name>
    <name type="synonym">Silurus soldatovi meridionalis</name>
    <dbReference type="NCBI Taxonomy" id="175797"/>
    <lineage>
        <taxon>Eukaryota</taxon>
        <taxon>Metazoa</taxon>
        <taxon>Chordata</taxon>
        <taxon>Craniata</taxon>
        <taxon>Vertebrata</taxon>
        <taxon>Euteleostomi</taxon>
        <taxon>Actinopterygii</taxon>
        <taxon>Neopterygii</taxon>
        <taxon>Teleostei</taxon>
        <taxon>Ostariophysi</taxon>
        <taxon>Siluriformes</taxon>
        <taxon>Siluridae</taxon>
        <taxon>Silurus</taxon>
    </lineage>
</organism>
<evidence type="ECO:0000313" key="1">
    <source>
        <dbReference type="EMBL" id="KAF7694398.1"/>
    </source>
</evidence>
<proteinExistence type="predicted"/>
<dbReference type="OrthoDB" id="368507at2759"/>
<dbReference type="PANTHER" id="PTHR33559:SF1">
    <property type="entry name" value="PROTEASOME ASSEMBLY CHAPERONE 4"/>
    <property type="match status" value="1"/>
</dbReference>
<evidence type="ECO:0000313" key="2">
    <source>
        <dbReference type="Proteomes" id="UP000606274"/>
    </source>
</evidence>
<dbReference type="InterPro" id="IPR032157">
    <property type="entry name" value="PAC4"/>
</dbReference>
<accession>A0A8T0ATM1</accession>
<dbReference type="PANTHER" id="PTHR33559">
    <property type="entry name" value="PROTEASOME ASSEMBLY CHAPERONE 4"/>
    <property type="match status" value="1"/>
</dbReference>
<protein>
    <recommendedName>
        <fullName evidence="3">Proteasome assembly chaperone 4</fullName>
    </recommendedName>
</protein>
<gene>
    <name evidence="1" type="ORF">HF521_008151</name>
</gene>
<dbReference type="GO" id="GO:0043248">
    <property type="term" value="P:proteasome assembly"/>
    <property type="evidence" value="ECO:0007669"/>
    <property type="project" value="InterPro"/>
</dbReference>
<name>A0A8T0ATM1_SILME</name>
<dbReference type="Pfam" id="PF16093">
    <property type="entry name" value="PAC4"/>
    <property type="match status" value="1"/>
</dbReference>